<dbReference type="GO" id="GO:0005524">
    <property type="term" value="F:ATP binding"/>
    <property type="evidence" value="ECO:0007669"/>
    <property type="project" value="InterPro"/>
</dbReference>
<reference evidence="5 6" key="1">
    <citation type="journal article" date="2016" name="Fungal Biol.">
        <title>The genome of Xylona heveae provides a window into fungal endophytism.</title>
        <authorList>
            <person name="Gazis R."/>
            <person name="Kuo A."/>
            <person name="Riley R."/>
            <person name="LaButti K."/>
            <person name="Lipzen A."/>
            <person name="Lin J."/>
            <person name="Amirebrahimi M."/>
            <person name="Hesse C.N."/>
            <person name="Spatafora J.W."/>
            <person name="Henrissat B."/>
            <person name="Hainaut M."/>
            <person name="Grigoriev I.V."/>
            <person name="Hibbett D.S."/>
        </authorList>
    </citation>
    <scope>NUCLEOTIDE SEQUENCE [LARGE SCALE GENOMIC DNA]</scope>
    <source>
        <strain evidence="5 6">TC161</strain>
    </source>
</reference>
<dbReference type="SUPFAM" id="SSF55186">
    <property type="entry name" value="ThrRS/AlaRS common domain"/>
    <property type="match status" value="1"/>
</dbReference>
<dbReference type="GO" id="GO:0046872">
    <property type="term" value="F:metal ion binding"/>
    <property type="evidence" value="ECO:0007669"/>
    <property type="project" value="UniProtKB-KW"/>
</dbReference>
<dbReference type="SMART" id="SM00863">
    <property type="entry name" value="tRNA_SAD"/>
    <property type="match status" value="1"/>
</dbReference>
<dbReference type="GeneID" id="28901276"/>
<keyword evidence="6" id="KW-1185">Reference proteome</keyword>
<sequence>MTVAAASPSGTIVGALACQKNSYLKTLETQIISCVKQEEQQQQNGNLKSGKKAKAAAKEAAPPQEIWLVEFADSVLFPEDPIPIGFVQRQGLRCVAHSPQPVSPGTHVRQVVNWPRRWYHMQQHTGQHLLSAIMDTYDNLETLGWGMGREGEMNYVDLPRKPTPEEIKTIQDRCNEAVRENSFIKVETPEEVKHDKLPDDYDASQGVIRVINIEGIDRNPCCGTHLSQTSHISLILLHSTQSVHGKNCRLFFSAGDQAVRFATSAVSSVSSVARLLGCANDAGEVLSEATKTSQSLAELKKKEKKYLSEIAKYEGDRVRGLLQSGKSAWVYRADGGLDFLNKVIAEVKDVASQGVLVLASGEEKTAGPVVVIGEKTKVDETVGKIKEAVKEIKGGGGGNKWQGKVVSWRAGELEALKELVES</sequence>
<evidence type="ECO:0000313" key="6">
    <source>
        <dbReference type="Proteomes" id="UP000076632"/>
    </source>
</evidence>
<dbReference type="RefSeq" id="XP_018187114.1">
    <property type="nucleotide sequence ID" value="XM_018336139.1"/>
</dbReference>
<dbReference type="PANTHER" id="PTHR43462:SF1">
    <property type="entry name" value="ALANYL-TRNA EDITING PROTEIN AARSD1"/>
    <property type="match status" value="1"/>
</dbReference>
<dbReference type="Pfam" id="PF07973">
    <property type="entry name" value="tRNA_SAD"/>
    <property type="match status" value="1"/>
</dbReference>
<dbReference type="OMA" id="KYDTTSW"/>
<protein>
    <submittedName>
        <fullName evidence="5">ThrRS/AlaRS common domain-containing protein</fullName>
    </submittedName>
</protein>
<dbReference type="Proteomes" id="UP000076632">
    <property type="component" value="Unassembled WGS sequence"/>
</dbReference>
<proteinExistence type="predicted"/>
<dbReference type="STRING" id="1328760.A0A165FZ94"/>
<name>A0A165FZ94_XYLHT</name>
<organism evidence="5 6">
    <name type="scientific">Xylona heveae (strain CBS 132557 / TC161)</name>
    <dbReference type="NCBI Taxonomy" id="1328760"/>
    <lineage>
        <taxon>Eukaryota</taxon>
        <taxon>Fungi</taxon>
        <taxon>Dikarya</taxon>
        <taxon>Ascomycota</taxon>
        <taxon>Pezizomycotina</taxon>
        <taxon>Xylonomycetes</taxon>
        <taxon>Xylonales</taxon>
        <taxon>Xylonaceae</taxon>
        <taxon>Xylona</taxon>
    </lineage>
</organism>
<dbReference type="FunCoup" id="A0A165FZ94">
    <property type="interactions" value="246"/>
</dbReference>
<dbReference type="PANTHER" id="PTHR43462">
    <property type="entry name" value="ALANYL-TRNA EDITING PROTEIN"/>
    <property type="match status" value="1"/>
</dbReference>
<evidence type="ECO:0000256" key="3">
    <source>
        <dbReference type="ARBA" id="ARBA00022833"/>
    </source>
</evidence>
<evidence type="ECO:0000256" key="2">
    <source>
        <dbReference type="ARBA" id="ARBA00022723"/>
    </source>
</evidence>
<dbReference type="GO" id="GO:0002196">
    <property type="term" value="F:Ser-tRNA(Ala) deacylase activity"/>
    <property type="evidence" value="ECO:0007669"/>
    <property type="project" value="TreeGrafter"/>
</dbReference>
<dbReference type="InterPro" id="IPR018163">
    <property type="entry name" value="Thr/Ala-tRNA-synth_IIc_edit"/>
</dbReference>
<gene>
    <name evidence="5" type="ORF">L228DRAFT_283708</name>
</gene>
<dbReference type="Gene3D" id="3.30.980.10">
    <property type="entry name" value="Threonyl-trna Synthetase, Chain A, domain 2"/>
    <property type="match status" value="1"/>
</dbReference>
<comment type="cofactor">
    <cofactor evidence="1">
        <name>Zn(2+)</name>
        <dbReference type="ChEBI" id="CHEBI:29105"/>
    </cofactor>
</comment>
<feature type="domain" description="Threonyl/alanyl tRNA synthetase SAD" evidence="4">
    <location>
        <begin position="208"/>
        <end position="251"/>
    </location>
</feature>
<dbReference type="AlphaFoldDB" id="A0A165FZ94"/>
<dbReference type="GO" id="GO:0043039">
    <property type="term" value="P:tRNA aminoacylation"/>
    <property type="evidence" value="ECO:0007669"/>
    <property type="project" value="InterPro"/>
</dbReference>
<dbReference type="OrthoDB" id="288942at2759"/>
<evidence type="ECO:0000259" key="4">
    <source>
        <dbReference type="SMART" id="SM00863"/>
    </source>
</evidence>
<keyword evidence="2" id="KW-0479">Metal-binding</keyword>
<dbReference type="InParanoid" id="A0A165FZ94"/>
<keyword evidence="3" id="KW-0862">Zinc</keyword>
<evidence type="ECO:0000256" key="1">
    <source>
        <dbReference type="ARBA" id="ARBA00001947"/>
    </source>
</evidence>
<accession>A0A165FZ94</accession>
<dbReference type="InterPro" id="IPR051335">
    <property type="entry name" value="Alanyl-tRNA_Editing_Enzymes"/>
</dbReference>
<dbReference type="EMBL" id="KV407460">
    <property type="protein sequence ID" value="KZF21559.1"/>
    <property type="molecule type" value="Genomic_DNA"/>
</dbReference>
<dbReference type="InterPro" id="IPR012947">
    <property type="entry name" value="tRNA_SAD"/>
</dbReference>
<dbReference type="GO" id="GO:0004812">
    <property type="term" value="F:aminoacyl-tRNA ligase activity"/>
    <property type="evidence" value="ECO:0007669"/>
    <property type="project" value="InterPro"/>
</dbReference>
<evidence type="ECO:0000313" key="5">
    <source>
        <dbReference type="EMBL" id="KZF21559.1"/>
    </source>
</evidence>